<organism evidence="2 3">
    <name type="scientific">Lentinula lateritia</name>
    <dbReference type="NCBI Taxonomy" id="40482"/>
    <lineage>
        <taxon>Eukaryota</taxon>
        <taxon>Fungi</taxon>
        <taxon>Dikarya</taxon>
        <taxon>Basidiomycota</taxon>
        <taxon>Agaricomycotina</taxon>
        <taxon>Agaricomycetes</taxon>
        <taxon>Agaricomycetidae</taxon>
        <taxon>Agaricales</taxon>
        <taxon>Marasmiineae</taxon>
        <taxon>Omphalotaceae</taxon>
        <taxon>Lentinula</taxon>
    </lineage>
</organism>
<gene>
    <name evidence="2" type="ORF">C8J55DRAFT_522467</name>
</gene>
<protein>
    <submittedName>
        <fullName evidence="2">Uncharacterized protein</fullName>
    </submittedName>
</protein>
<comment type="caution">
    <text evidence="2">The sequence shown here is derived from an EMBL/GenBank/DDBJ whole genome shotgun (WGS) entry which is preliminary data.</text>
</comment>
<sequence>MMFFCLGRCLLVATALININAAAGPLPLVSPSYAPARLEMRGGEPYTNQVVRVGFQDTQGHWRDTYSNGDAIVLFVGEYDTFAVAQNCPRNMALLLLHPPPMTFRDVRAPAAAEVRRMTELRISVTFEGYKEKKAVLRTLRDINELKRTTSLKFSNDLEYFEIILGRLHSLKREGLDVFEVTGDGKGWEDVRRTVASVRGY</sequence>
<keyword evidence="1" id="KW-0732">Signal</keyword>
<dbReference type="AlphaFoldDB" id="A0A9W8ZZJ1"/>
<dbReference type="Proteomes" id="UP001150238">
    <property type="component" value="Unassembled WGS sequence"/>
</dbReference>
<proteinExistence type="predicted"/>
<evidence type="ECO:0000313" key="3">
    <source>
        <dbReference type="Proteomes" id="UP001150238"/>
    </source>
</evidence>
<evidence type="ECO:0000313" key="2">
    <source>
        <dbReference type="EMBL" id="KAJ4470700.1"/>
    </source>
</evidence>
<feature type="chain" id="PRO_5040993030" evidence="1">
    <location>
        <begin position="24"/>
        <end position="201"/>
    </location>
</feature>
<reference evidence="2" key="2">
    <citation type="journal article" date="2023" name="Proc. Natl. Acad. Sci. U.S.A.">
        <title>A global phylogenomic analysis of the shiitake genus Lentinula.</title>
        <authorList>
            <person name="Sierra-Patev S."/>
            <person name="Min B."/>
            <person name="Naranjo-Ortiz M."/>
            <person name="Looney B."/>
            <person name="Konkel Z."/>
            <person name="Slot J.C."/>
            <person name="Sakamoto Y."/>
            <person name="Steenwyk J.L."/>
            <person name="Rokas A."/>
            <person name="Carro J."/>
            <person name="Camarero S."/>
            <person name="Ferreira P."/>
            <person name="Molpeceres G."/>
            <person name="Ruiz-Duenas F.J."/>
            <person name="Serrano A."/>
            <person name="Henrissat B."/>
            <person name="Drula E."/>
            <person name="Hughes K.W."/>
            <person name="Mata J.L."/>
            <person name="Ishikawa N.K."/>
            <person name="Vargas-Isla R."/>
            <person name="Ushijima S."/>
            <person name="Smith C.A."/>
            <person name="Donoghue J."/>
            <person name="Ahrendt S."/>
            <person name="Andreopoulos W."/>
            <person name="He G."/>
            <person name="LaButti K."/>
            <person name="Lipzen A."/>
            <person name="Ng V."/>
            <person name="Riley R."/>
            <person name="Sandor L."/>
            <person name="Barry K."/>
            <person name="Martinez A.T."/>
            <person name="Xiao Y."/>
            <person name="Gibbons J.G."/>
            <person name="Terashima K."/>
            <person name="Grigoriev I.V."/>
            <person name="Hibbett D."/>
        </authorList>
    </citation>
    <scope>NUCLEOTIDE SEQUENCE</scope>
    <source>
        <strain evidence="2">Sp2 HRB7682 ss15</strain>
    </source>
</reference>
<reference evidence="2" key="1">
    <citation type="submission" date="2022-08" db="EMBL/GenBank/DDBJ databases">
        <authorList>
            <consortium name="DOE Joint Genome Institute"/>
            <person name="Min B."/>
            <person name="Riley R."/>
            <person name="Sierra-Patev S."/>
            <person name="Naranjo-Ortiz M."/>
            <person name="Looney B."/>
            <person name="Konkel Z."/>
            <person name="Slot J.C."/>
            <person name="Sakamoto Y."/>
            <person name="Steenwyk J.L."/>
            <person name="Rokas A."/>
            <person name="Carro J."/>
            <person name="Camarero S."/>
            <person name="Ferreira P."/>
            <person name="Molpeceres G."/>
            <person name="Ruiz-Duenas F.J."/>
            <person name="Serrano A."/>
            <person name="Henrissat B."/>
            <person name="Drula E."/>
            <person name="Hughes K.W."/>
            <person name="Mata J.L."/>
            <person name="Ishikawa N.K."/>
            <person name="Vargas-Isla R."/>
            <person name="Ushijima S."/>
            <person name="Smith C.A."/>
            <person name="Ahrendt S."/>
            <person name="Andreopoulos W."/>
            <person name="He G."/>
            <person name="Labutti K."/>
            <person name="Lipzen A."/>
            <person name="Ng V."/>
            <person name="Sandor L."/>
            <person name="Barry K."/>
            <person name="Martinez A.T."/>
            <person name="Xiao Y."/>
            <person name="Gibbons J.G."/>
            <person name="Terashima K."/>
            <person name="Hibbett D.S."/>
            <person name="Grigoriev I.V."/>
        </authorList>
    </citation>
    <scope>NUCLEOTIDE SEQUENCE</scope>
    <source>
        <strain evidence="2">Sp2 HRB7682 ss15</strain>
    </source>
</reference>
<dbReference type="EMBL" id="JANVFS010000031">
    <property type="protein sequence ID" value="KAJ4470700.1"/>
    <property type="molecule type" value="Genomic_DNA"/>
</dbReference>
<name>A0A9W8ZZJ1_9AGAR</name>
<accession>A0A9W8ZZJ1</accession>
<feature type="signal peptide" evidence="1">
    <location>
        <begin position="1"/>
        <end position="23"/>
    </location>
</feature>
<evidence type="ECO:0000256" key="1">
    <source>
        <dbReference type="SAM" id="SignalP"/>
    </source>
</evidence>